<dbReference type="EMBL" id="JBHUOL010000018">
    <property type="protein sequence ID" value="MFD2909224.1"/>
    <property type="molecule type" value="Genomic_DNA"/>
</dbReference>
<proteinExistence type="predicted"/>
<name>A0ABW5Z8M0_9FLAO</name>
<gene>
    <name evidence="1" type="ORF">ACFSX9_10850</name>
</gene>
<reference evidence="2" key="1">
    <citation type="journal article" date="2019" name="Int. J. Syst. Evol. Microbiol.">
        <title>The Global Catalogue of Microorganisms (GCM) 10K type strain sequencing project: providing services to taxonomists for standard genome sequencing and annotation.</title>
        <authorList>
            <consortium name="The Broad Institute Genomics Platform"/>
            <consortium name="The Broad Institute Genome Sequencing Center for Infectious Disease"/>
            <person name="Wu L."/>
            <person name="Ma J."/>
        </authorList>
    </citation>
    <scope>NUCLEOTIDE SEQUENCE [LARGE SCALE GENOMIC DNA]</scope>
    <source>
        <strain evidence="2">KCTC 52644</strain>
    </source>
</reference>
<sequence length="447" mass="51102">MKIKESNPIQQRIEQLGEKWEDTKDDTNIKLVRLLYEKNEEEMMDCFFNYMLGVDTDVDDIPVKFETLFTDQASFSTDLVTELAEVIEVWNASNKGEGIEDFKIDFVLDNQYEKHPNKALHFIHNFSNCIDLLGLEEDQYGVAIITDTYSEPSKLKQWLKDALKVIDSKKVRILIAEENSFPIHFDDFDENNKKVVTIVCDLEMDKAIEQVAAMGDPRDPATSFRVEFTKMYQAIEKRKKAETEKHGNNCIGIALKNAEKDPYWITQIVTVYTALSNDQIGHKDFKKAIKFADLAVTAAQKCEGQIDDEISLRLVGQTLLYRGSLFCQEKEWFNASTDFTKSEESYTKCRDVVMGIESCRMAAYAFNKIGYSKEAAGYLTKGFEISEHATPEVVKASSFPLLINALMKTGGVSLSIERIENHLQTIYGDGWKEYIANIYNPELQNNQ</sequence>
<keyword evidence="2" id="KW-1185">Reference proteome</keyword>
<evidence type="ECO:0000313" key="2">
    <source>
        <dbReference type="Proteomes" id="UP001597549"/>
    </source>
</evidence>
<organism evidence="1 2">
    <name type="scientific">Flavobacterium ardleyense</name>
    <dbReference type="NCBI Taxonomy" id="2038737"/>
    <lineage>
        <taxon>Bacteria</taxon>
        <taxon>Pseudomonadati</taxon>
        <taxon>Bacteroidota</taxon>
        <taxon>Flavobacteriia</taxon>
        <taxon>Flavobacteriales</taxon>
        <taxon>Flavobacteriaceae</taxon>
        <taxon>Flavobacterium</taxon>
    </lineage>
</organism>
<dbReference type="RefSeq" id="WP_379807529.1">
    <property type="nucleotide sequence ID" value="NZ_JBHUOL010000018.1"/>
</dbReference>
<dbReference type="Proteomes" id="UP001597549">
    <property type="component" value="Unassembled WGS sequence"/>
</dbReference>
<evidence type="ECO:0000313" key="1">
    <source>
        <dbReference type="EMBL" id="MFD2909224.1"/>
    </source>
</evidence>
<accession>A0ABW5Z8M0</accession>
<protein>
    <submittedName>
        <fullName evidence="1">Uncharacterized protein</fullName>
    </submittedName>
</protein>
<comment type="caution">
    <text evidence="1">The sequence shown here is derived from an EMBL/GenBank/DDBJ whole genome shotgun (WGS) entry which is preliminary data.</text>
</comment>